<accession>A0AC34Q4D7</accession>
<dbReference type="Proteomes" id="UP000887576">
    <property type="component" value="Unplaced"/>
</dbReference>
<evidence type="ECO:0000313" key="1">
    <source>
        <dbReference type="Proteomes" id="UP000887576"/>
    </source>
</evidence>
<proteinExistence type="predicted"/>
<dbReference type="WBParaSite" id="JU765_v2.g12830.t1">
    <property type="protein sequence ID" value="JU765_v2.g12830.t1"/>
    <property type="gene ID" value="JU765_v2.g12830"/>
</dbReference>
<sequence>MPSKHCQSNKTRKRKGRDIDEIREDIVNKKEKVLDSEDRLDLPACGEFFCKECERYFIDQLSLDKHKKSKPHKNQLKRLKEQPYTYKDAMAAAGIGVQ</sequence>
<organism evidence="1 2">
    <name type="scientific">Panagrolaimus sp. JU765</name>
    <dbReference type="NCBI Taxonomy" id="591449"/>
    <lineage>
        <taxon>Eukaryota</taxon>
        <taxon>Metazoa</taxon>
        <taxon>Ecdysozoa</taxon>
        <taxon>Nematoda</taxon>
        <taxon>Chromadorea</taxon>
        <taxon>Rhabditida</taxon>
        <taxon>Tylenchina</taxon>
        <taxon>Panagrolaimomorpha</taxon>
        <taxon>Panagrolaimoidea</taxon>
        <taxon>Panagrolaimidae</taxon>
        <taxon>Panagrolaimus</taxon>
    </lineage>
</organism>
<name>A0AC34Q4D7_9BILA</name>
<evidence type="ECO:0000313" key="2">
    <source>
        <dbReference type="WBParaSite" id="JU765_v2.g12830.t1"/>
    </source>
</evidence>
<protein>
    <submittedName>
        <fullName evidence="2">C2H2-type domain-containing protein</fullName>
    </submittedName>
</protein>
<reference evidence="2" key="1">
    <citation type="submission" date="2022-11" db="UniProtKB">
        <authorList>
            <consortium name="WormBaseParasite"/>
        </authorList>
    </citation>
    <scope>IDENTIFICATION</scope>
</reference>